<protein>
    <submittedName>
        <fullName evidence="2">Uncharacterized protein</fullName>
    </submittedName>
</protein>
<comment type="caution">
    <text evidence="2">The sequence shown here is derived from an EMBL/GenBank/DDBJ whole genome shotgun (WGS) entry which is preliminary data.</text>
</comment>
<evidence type="ECO:0000256" key="1">
    <source>
        <dbReference type="SAM" id="MobiDB-lite"/>
    </source>
</evidence>
<gene>
    <name evidence="2" type="ORF">QBC41DRAFT_365040</name>
</gene>
<accession>A0AA40DCY2</accession>
<organism evidence="2 3">
    <name type="scientific">Cercophora samala</name>
    <dbReference type="NCBI Taxonomy" id="330535"/>
    <lineage>
        <taxon>Eukaryota</taxon>
        <taxon>Fungi</taxon>
        <taxon>Dikarya</taxon>
        <taxon>Ascomycota</taxon>
        <taxon>Pezizomycotina</taxon>
        <taxon>Sordariomycetes</taxon>
        <taxon>Sordariomycetidae</taxon>
        <taxon>Sordariales</taxon>
        <taxon>Lasiosphaeriaceae</taxon>
        <taxon>Cercophora</taxon>
    </lineage>
</organism>
<dbReference type="Proteomes" id="UP001174997">
    <property type="component" value="Unassembled WGS sequence"/>
</dbReference>
<feature type="region of interest" description="Disordered" evidence="1">
    <location>
        <begin position="114"/>
        <end position="230"/>
    </location>
</feature>
<evidence type="ECO:0000313" key="2">
    <source>
        <dbReference type="EMBL" id="KAK0669119.1"/>
    </source>
</evidence>
<keyword evidence="3" id="KW-1185">Reference proteome</keyword>
<name>A0AA40DCY2_9PEZI</name>
<dbReference type="EMBL" id="JAULSY010000047">
    <property type="protein sequence ID" value="KAK0669119.1"/>
    <property type="molecule type" value="Genomic_DNA"/>
</dbReference>
<sequence>MTSEAANTAVRERRRQSAPTDLEQLNIMKALTAAEHSRRQFILNYASSKDTSLLIPGKKSEVVKLAEQWVVGWLHQNNLNPVSSEFFKYTVDTHLWATYIGNAVEFPFTFMRSTTEDSTATSPVSRRESDTTTQARPLSEVDPLDKAQTKESTLSDEQPSLSTVPSQPTVDTRQLPVLSNPTPTKQWSSMRKRQSPTVTELRTGDEDKRRSLSLTSIDDLKMPKGNPTKVPLFTRLGRSWSRRMSAA</sequence>
<evidence type="ECO:0000313" key="3">
    <source>
        <dbReference type="Proteomes" id="UP001174997"/>
    </source>
</evidence>
<feature type="compositionally biased region" description="Polar residues" evidence="1">
    <location>
        <begin position="150"/>
        <end position="200"/>
    </location>
</feature>
<feature type="compositionally biased region" description="Polar residues" evidence="1">
    <location>
        <begin position="114"/>
        <end position="124"/>
    </location>
</feature>
<dbReference type="AlphaFoldDB" id="A0AA40DCY2"/>
<reference evidence="2" key="1">
    <citation type="submission" date="2023-06" db="EMBL/GenBank/DDBJ databases">
        <title>Genome-scale phylogeny and comparative genomics of the fungal order Sordariales.</title>
        <authorList>
            <consortium name="Lawrence Berkeley National Laboratory"/>
            <person name="Hensen N."/>
            <person name="Bonometti L."/>
            <person name="Westerberg I."/>
            <person name="Brannstrom I.O."/>
            <person name="Guillou S."/>
            <person name="Cros-Aarteil S."/>
            <person name="Calhoun S."/>
            <person name="Haridas S."/>
            <person name="Kuo A."/>
            <person name="Mondo S."/>
            <person name="Pangilinan J."/>
            <person name="Riley R."/>
            <person name="Labutti K."/>
            <person name="Andreopoulos B."/>
            <person name="Lipzen A."/>
            <person name="Chen C."/>
            <person name="Yanf M."/>
            <person name="Daum C."/>
            <person name="Ng V."/>
            <person name="Clum A."/>
            <person name="Steindorff A."/>
            <person name="Ohm R."/>
            <person name="Martin F."/>
            <person name="Silar P."/>
            <person name="Natvig D."/>
            <person name="Lalanne C."/>
            <person name="Gautier V."/>
            <person name="Ament-Velasquez S.L."/>
            <person name="Kruys A."/>
            <person name="Hutchinson M.I."/>
            <person name="Powell A.J."/>
            <person name="Barry K."/>
            <person name="Miller A.N."/>
            <person name="Grigoriev I.V."/>
            <person name="Debuchy R."/>
            <person name="Gladieux P."/>
            <person name="Thoren M.H."/>
            <person name="Johannesson H."/>
        </authorList>
    </citation>
    <scope>NUCLEOTIDE SEQUENCE</scope>
    <source>
        <strain evidence="2">CBS 307.81</strain>
    </source>
</reference>
<proteinExistence type="predicted"/>